<feature type="transmembrane region" description="Helical" evidence="1">
    <location>
        <begin position="12"/>
        <end position="30"/>
    </location>
</feature>
<reference evidence="2 3" key="1">
    <citation type="submission" date="2018-04" db="EMBL/GenBank/DDBJ databases">
        <title>Thalassorhabdus spongiae gen. nov., sp. nov., isolated from a marine sponge in South-West Iceland.</title>
        <authorList>
            <person name="Knobloch S."/>
            <person name="Daussin A."/>
            <person name="Johannsson R."/>
            <person name="Marteinsson V.T."/>
        </authorList>
    </citation>
    <scope>NUCLEOTIDE SEQUENCE [LARGE SCALE GENOMIC DNA]</scope>
    <source>
        <strain evidence="2 3">Hp12</strain>
    </source>
</reference>
<protein>
    <submittedName>
        <fullName evidence="2">Uncharacterized protein</fullName>
    </submittedName>
</protein>
<evidence type="ECO:0000256" key="1">
    <source>
        <dbReference type="SAM" id="Phobius"/>
    </source>
</evidence>
<accession>A0A2V1GYI6</accession>
<dbReference type="AlphaFoldDB" id="A0A2V1GYI6"/>
<name>A0A2V1GYI6_9GAMM</name>
<keyword evidence="3" id="KW-1185">Reference proteome</keyword>
<comment type="caution">
    <text evidence="2">The sequence shown here is derived from an EMBL/GenBank/DDBJ whole genome shotgun (WGS) entry which is preliminary data.</text>
</comment>
<proteinExistence type="predicted"/>
<sequence length="150" mass="16414">MAGYAMKWIYTLSGLLVLVGGIGIVVMMNVSSEPVAITDSVKTRVLEQQSSKQNSYTNEVVANQGQSKASGLPNLNTRQLPADVLNQAIKLNGKPLELSEALIQSMRQDDQGLEEQVLSDGTKQVFLQGRFHQPQTVTITDDGQIKIDHF</sequence>
<dbReference type="EMBL" id="QDDL01000003">
    <property type="protein sequence ID" value="PVZ69705.1"/>
    <property type="molecule type" value="Genomic_DNA"/>
</dbReference>
<evidence type="ECO:0000313" key="2">
    <source>
        <dbReference type="EMBL" id="PVZ69705.1"/>
    </source>
</evidence>
<dbReference type="Proteomes" id="UP000244906">
    <property type="component" value="Unassembled WGS sequence"/>
</dbReference>
<evidence type="ECO:0000313" key="3">
    <source>
        <dbReference type="Proteomes" id="UP000244906"/>
    </source>
</evidence>
<dbReference type="RefSeq" id="WP_116687037.1">
    <property type="nucleotide sequence ID" value="NZ_CAWNYD010000003.1"/>
</dbReference>
<keyword evidence="1" id="KW-0472">Membrane</keyword>
<organism evidence="2 3">
    <name type="scientific">Pelagibaculum spongiae</name>
    <dbReference type="NCBI Taxonomy" id="2080658"/>
    <lineage>
        <taxon>Bacteria</taxon>
        <taxon>Pseudomonadati</taxon>
        <taxon>Pseudomonadota</taxon>
        <taxon>Gammaproteobacteria</taxon>
        <taxon>Oceanospirillales</taxon>
        <taxon>Pelagibaculum</taxon>
    </lineage>
</organism>
<keyword evidence="1" id="KW-0812">Transmembrane</keyword>
<keyword evidence="1" id="KW-1133">Transmembrane helix</keyword>
<gene>
    <name evidence="2" type="ORF">DC094_10415</name>
</gene>